<dbReference type="PANTHER" id="PTHR34129">
    <property type="entry name" value="BLR1139 PROTEIN"/>
    <property type="match status" value="1"/>
</dbReference>
<dbReference type="SUPFAM" id="SSF56399">
    <property type="entry name" value="ADP-ribosylation"/>
    <property type="match status" value="1"/>
</dbReference>
<proteinExistence type="predicted"/>
<dbReference type="InterPro" id="IPR009297">
    <property type="entry name" value="DUF952"/>
</dbReference>
<evidence type="ECO:0000313" key="2">
    <source>
        <dbReference type="Proteomes" id="UP001501057"/>
    </source>
</evidence>
<sequence length="107" mass="12164">MLIHHLALRKHWQEAQRVGHYTWSTRGITIEQEGFLHASRPDQVAGVLARFYADVELADLVLLDIETDLLDVPWRIDPVGDDEYPHVYGPLPVAAVVDVRDVAQIDK</sequence>
<protein>
    <submittedName>
        <fullName evidence="1">DUF952 domain-containing protein</fullName>
    </submittedName>
</protein>
<name>A0ABN2JKV2_9ACTN</name>
<dbReference type="Proteomes" id="UP001501057">
    <property type="component" value="Unassembled WGS sequence"/>
</dbReference>
<dbReference type="Gene3D" id="3.20.170.20">
    <property type="entry name" value="Protein of unknown function DUF952"/>
    <property type="match status" value="1"/>
</dbReference>
<dbReference type="RefSeq" id="WP_344198192.1">
    <property type="nucleotide sequence ID" value="NZ_BAAAME010000002.1"/>
</dbReference>
<evidence type="ECO:0000313" key="1">
    <source>
        <dbReference type="EMBL" id="GAA1730654.1"/>
    </source>
</evidence>
<reference evidence="1 2" key="1">
    <citation type="journal article" date="2019" name="Int. J. Syst. Evol. Microbiol.">
        <title>The Global Catalogue of Microorganisms (GCM) 10K type strain sequencing project: providing services to taxonomists for standard genome sequencing and annotation.</title>
        <authorList>
            <consortium name="The Broad Institute Genomics Platform"/>
            <consortium name="The Broad Institute Genome Sequencing Center for Infectious Disease"/>
            <person name="Wu L."/>
            <person name="Ma J."/>
        </authorList>
    </citation>
    <scope>NUCLEOTIDE SEQUENCE [LARGE SCALE GENOMIC DNA]</scope>
    <source>
        <strain evidence="1 2">JCM 13518</strain>
    </source>
</reference>
<keyword evidence="2" id="KW-1185">Reference proteome</keyword>
<dbReference type="Pfam" id="PF06108">
    <property type="entry name" value="DUF952"/>
    <property type="match status" value="1"/>
</dbReference>
<gene>
    <name evidence="1" type="ORF">GCM10009710_09070</name>
</gene>
<dbReference type="PANTHER" id="PTHR34129:SF1">
    <property type="entry name" value="DUF952 DOMAIN-CONTAINING PROTEIN"/>
    <property type="match status" value="1"/>
</dbReference>
<accession>A0ABN2JKV2</accession>
<comment type="caution">
    <text evidence="1">The sequence shown here is derived from an EMBL/GenBank/DDBJ whole genome shotgun (WGS) entry which is preliminary data.</text>
</comment>
<organism evidence="1 2">
    <name type="scientific">Aeromicrobium alkaliterrae</name>
    <dbReference type="NCBI Taxonomy" id="302168"/>
    <lineage>
        <taxon>Bacteria</taxon>
        <taxon>Bacillati</taxon>
        <taxon>Actinomycetota</taxon>
        <taxon>Actinomycetes</taxon>
        <taxon>Propionibacteriales</taxon>
        <taxon>Nocardioidaceae</taxon>
        <taxon>Aeromicrobium</taxon>
    </lineage>
</organism>
<dbReference type="EMBL" id="BAAAME010000002">
    <property type="protein sequence ID" value="GAA1730654.1"/>
    <property type="molecule type" value="Genomic_DNA"/>
</dbReference>